<dbReference type="EMBL" id="BARS01045808">
    <property type="protein sequence ID" value="GAG36794.1"/>
    <property type="molecule type" value="Genomic_DNA"/>
</dbReference>
<comment type="caution">
    <text evidence="1">The sequence shown here is derived from an EMBL/GenBank/DDBJ whole genome shotgun (WGS) entry which is preliminary data.</text>
</comment>
<sequence length="247" mass="28352">TKQEGNVYYGDYPIIAAFNGHIKIYNDDGERERDFNLWFLPVGVPYIYNESGVTPSGGVHVAHMLGDRLYVHSRIFHRFISSKTQVVLSSPIVDKTIEITRGGWLDTEKQDYQDFIFNFALRSTTSVFRETTGINFEAVSDVDVDVLYNDGWIVNQVIGRNAFYGIRDCGVQIPNITEDNEIYWFNKYLVYLDVTGGSGVNVYGYIDFNRYPHPHVNNSGNLCTNEFEAPLFDRINKGEITFFFLLM</sequence>
<protein>
    <submittedName>
        <fullName evidence="1">Uncharacterized protein</fullName>
    </submittedName>
</protein>
<feature type="non-terminal residue" evidence="1">
    <location>
        <position position="1"/>
    </location>
</feature>
<proteinExistence type="predicted"/>
<feature type="non-terminal residue" evidence="1">
    <location>
        <position position="247"/>
    </location>
</feature>
<reference evidence="1" key="1">
    <citation type="journal article" date="2014" name="Front. Microbiol.">
        <title>High frequency of phylogenetically diverse reductive dehalogenase-homologous genes in deep subseafloor sedimentary metagenomes.</title>
        <authorList>
            <person name="Kawai M."/>
            <person name="Futagami T."/>
            <person name="Toyoda A."/>
            <person name="Takaki Y."/>
            <person name="Nishi S."/>
            <person name="Hori S."/>
            <person name="Arai W."/>
            <person name="Tsubouchi T."/>
            <person name="Morono Y."/>
            <person name="Uchiyama I."/>
            <person name="Ito T."/>
            <person name="Fujiyama A."/>
            <person name="Inagaki F."/>
            <person name="Takami H."/>
        </authorList>
    </citation>
    <scope>NUCLEOTIDE SEQUENCE</scope>
    <source>
        <strain evidence="1">Expedition CK06-06</strain>
    </source>
</reference>
<evidence type="ECO:0000313" key="1">
    <source>
        <dbReference type="EMBL" id="GAG36794.1"/>
    </source>
</evidence>
<gene>
    <name evidence="1" type="ORF">S01H1_69037</name>
</gene>
<dbReference type="AlphaFoldDB" id="X0X0S2"/>
<organism evidence="1">
    <name type="scientific">marine sediment metagenome</name>
    <dbReference type="NCBI Taxonomy" id="412755"/>
    <lineage>
        <taxon>unclassified sequences</taxon>
        <taxon>metagenomes</taxon>
        <taxon>ecological metagenomes</taxon>
    </lineage>
</organism>
<name>X0X0S2_9ZZZZ</name>
<accession>X0X0S2</accession>